<name>A0ABW0RET1_9BACL</name>
<dbReference type="Pfam" id="PF14139">
    <property type="entry name" value="YpzG"/>
    <property type="match status" value="1"/>
</dbReference>
<accession>A0ABW0RET1</accession>
<evidence type="ECO:0000313" key="2">
    <source>
        <dbReference type="Proteomes" id="UP001595978"/>
    </source>
</evidence>
<keyword evidence="2" id="KW-1185">Reference proteome</keyword>
<comment type="caution">
    <text evidence="1">The sequence shown here is derived from an EMBL/GenBank/DDBJ whole genome shotgun (WGS) entry which is preliminary data.</text>
</comment>
<dbReference type="EMBL" id="JBHSNQ010000180">
    <property type="protein sequence ID" value="MFC5542769.1"/>
    <property type="molecule type" value="Genomic_DNA"/>
</dbReference>
<dbReference type="InterPro" id="IPR025413">
    <property type="entry name" value="YpzG-like"/>
</dbReference>
<gene>
    <name evidence="1" type="ORF">ACFPOH_13745</name>
</gene>
<reference evidence="2" key="1">
    <citation type="journal article" date="2019" name="Int. J. Syst. Evol. Microbiol.">
        <title>The Global Catalogue of Microorganisms (GCM) 10K type strain sequencing project: providing services to taxonomists for standard genome sequencing and annotation.</title>
        <authorList>
            <consortium name="The Broad Institute Genomics Platform"/>
            <consortium name="The Broad Institute Genome Sequencing Center for Infectious Disease"/>
            <person name="Wu L."/>
            <person name="Ma J."/>
        </authorList>
    </citation>
    <scope>NUCLEOTIDE SEQUENCE [LARGE SCALE GENOMIC DNA]</scope>
    <source>
        <strain evidence="2">CCUG 56331</strain>
    </source>
</reference>
<proteinExistence type="predicted"/>
<dbReference type="RefSeq" id="WP_342470987.1">
    <property type="nucleotide sequence ID" value="NZ_JBHSNQ010000180.1"/>
</dbReference>
<protein>
    <submittedName>
        <fullName evidence="1">YpzG family protein</fullName>
    </submittedName>
</protein>
<sequence>MAGKDAFPKLRNQSLKPKYQKSLINGQTEISLHNQLLRTDAKARQY</sequence>
<evidence type="ECO:0000313" key="1">
    <source>
        <dbReference type="EMBL" id="MFC5542769.1"/>
    </source>
</evidence>
<organism evidence="1 2">
    <name type="scientific">Ureibacillus suwonensis</name>
    <dbReference type="NCBI Taxonomy" id="313007"/>
    <lineage>
        <taxon>Bacteria</taxon>
        <taxon>Bacillati</taxon>
        <taxon>Bacillota</taxon>
        <taxon>Bacilli</taxon>
        <taxon>Bacillales</taxon>
        <taxon>Caryophanaceae</taxon>
        <taxon>Ureibacillus</taxon>
    </lineage>
</organism>
<dbReference type="Proteomes" id="UP001595978">
    <property type="component" value="Unassembled WGS sequence"/>
</dbReference>